<protein>
    <submittedName>
        <fullName evidence="1">Uncharacterized protein</fullName>
    </submittedName>
</protein>
<sequence>MHLILSLSLTCRHLYNVFQDQRFKALRLIDKEDIESVEEWFFNHPKAGRMVETLSFKMTQSHLFNHKLQVGIHHPQSFAKLVMGLNRLLKLLPNIRRVSFPSQSYGLDRSARIWSALGRHCKLLSEICLRHVSFLEFHSLVKRKRINGNSFKALKLVEINLARVTTSGGSVCSRETIHVPQPLTSESNSQTGGVTRNMYQETTHSFCKVKFTITLSVFPCFSNVEAGFLVEFLAASTEKVPVRIRCGSKVCCPLAFECRKLILGRFSNIYTT</sequence>
<keyword evidence="2" id="KW-1185">Reference proteome</keyword>
<gene>
    <name evidence="1" type="ORF">IE53DRAFT_366125</name>
</gene>
<dbReference type="EMBL" id="KZ819713">
    <property type="protein sequence ID" value="PWN53704.1"/>
    <property type="molecule type" value="Genomic_DNA"/>
</dbReference>
<reference evidence="1 2" key="1">
    <citation type="journal article" date="2018" name="Mol. Biol. Evol.">
        <title>Broad Genomic Sampling Reveals a Smut Pathogenic Ancestry of the Fungal Clade Ustilaginomycotina.</title>
        <authorList>
            <person name="Kijpornyongpan T."/>
            <person name="Mondo S.J."/>
            <person name="Barry K."/>
            <person name="Sandor L."/>
            <person name="Lee J."/>
            <person name="Lipzen A."/>
            <person name="Pangilinan J."/>
            <person name="LaButti K."/>
            <person name="Hainaut M."/>
            <person name="Henrissat B."/>
            <person name="Grigoriev I.V."/>
            <person name="Spatafora J.W."/>
            <person name="Aime M.C."/>
        </authorList>
    </citation>
    <scope>NUCLEOTIDE SEQUENCE [LARGE SCALE GENOMIC DNA]</scope>
    <source>
        <strain evidence="1 2">SA 807</strain>
    </source>
</reference>
<evidence type="ECO:0000313" key="1">
    <source>
        <dbReference type="EMBL" id="PWN53704.1"/>
    </source>
</evidence>
<dbReference type="Proteomes" id="UP000245626">
    <property type="component" value="Unassembled WGS sequence"/>
</dbReference>
<evidence type="ECO:0000313" key="2">
    <source>
        <dbReference type="Proteomes" id="UP000245626"/>
    </source>
</evidence>
<name>A0ACD0P6M2_9BASI</name>
<accession>A0ACD0P6M2</accession>
<proteinExistence type="predicted"/>
<organism evidence="1 2">
    <name type="scientific">Violaceomyces palustris</name>
    <dbReference type="NCBI Taxonomy" id="1673888"/>
    <lineage>
        <taxon>Eukaryota</taxon>
        <taxon>Fungi</taxon>
        <taxon>Dikarya</taxon>
        <taxon>Basidiomycota</taxon>
        <taxon>Ustilaginomycotina</taxon>
        <taxon>Ustilaginomycetes</taxon>
        <taxon>Violaceomycetales</taxon>
        <taxon>Violaceomycetaceae</taxon>
        <taxon>Violaceomyces</taxon>
    </lineage>
</organism>